<keyword evidence="4" id="KW-1185">Reference proteome</keyword>
<evidence type="ECO:0000256" key="1">
    <source>
        <dbReference type="SAM" id="Phobius"/>
    </source>
</evidence>
<comment type="caution">
    <text evidence="3">The sequence shown here is derived from an EMBL/GenBank/DDBJ whole genome shotgun (WGS) entry which is preliminary data.</text>
</comment>
<name>A0ABS6RZ97_9BACT</name>
<keyword evidence="1" id="KW-0812">Transmembrane</keyword>
<reference evidence="3 4" key="1">
    <citation type="journal article" date="2020" name="J Geophys Res Biogeosci">
        <title>Magnetotaxis as an Adaptation to Enable Bacterial Shuttling of Microbial Sulfur and Sulfur Cycling Across Aquatic Oxic#Anoxic Interfaces.</title>
        <authorList>
            <person name="Li J."/>
            <person name="Liu P."/>
            <person name="Wang J."/>
            <person name="Roberts A.P."/>
            <person name="Pan Y."/>
        </authorList>
    </citation>
    <scope>NUCLEOTIDE SEQUENCE [LARGE SCALE GENOMIC DNA]</scope>
    <source>
        <strain evidence="3 4">MYR-1_YQ</strain>
    </source>
</reference>
<evidence type="ECO:0000259" key="2">
    <source>
        <dbReference type="Pfam" id="PF05729"/>
    </source>
</evidence>
<dbReference type="InterPro" id="IPR007111">
    <property type="entry name" value="NACHT_NTPase"/>
</dbReference>
<proteinExistence type="predicted"/>
<evidence type="ECO:0000313" key="4">
    <source>
        <dbReference type="Proteomes" id="UP001196980"/>
    </source>
</evidence>
<feature type="transmembrane region" description="Helical" evidence="1">
    <location>
        <begin position="18"/>
        <end position="38"/>
    </location>
</feature>
<sequence length="322" mass="38727">MLKFIRELIIPYVKDIPYAGWLLLILLSGIVYILTTILKHIKALFDKHTKEMIKRKRERYVFYKKYCKRIINEYNVLKKIIIKNENNYQVKLDQRYVDLKISPTNNSSSDNSIWDVIIRGEKWIKENKMTYSCVLIGPPGCGKTTLLHYIAVIIAYKRHKKYKIYRDVPILIPIRQIVQYIVTDIESKKPKNLNLGVLAKKYFSNDKAFPNLKPPDTWFENELNNGNCIVLFDDLYYEFESHEDRKYISTWIENQIKAYPDNLFIMTSRLQRYDKYSLQFTDILEIQNFDAGQVKRFIHKWYLAEETRRESNRQKYPLYISW</sequence>
<protein>
    <submittedName>
        <fullName evidence="3">NACHT domain-containing protein</fullName>
    </submittedName>
</protein>
<dbReference type="Proteomes" id="UP001196980">
    <property type="component" value="Unassembled WGS sequence"/>
</dbReference>
<organism evidence="3 4">
    <name type="scientific">Candidatus Magnetobacterium casense</name>
    <dbReference type="NCBI Taxonomy" id="1455061"/>
    <lineage>
        <taxon>Bacteria</taxon>
        <taxon>Pseudomonadati</taxon>
        <taxon>Nitrospirota</taxon>
        <taxon>Thermodesulfovibrionia</taxon>
        <taxon>Thermodesulfovibrionales</taxon>
        <taxon>Candidatus Magnetobacteriaceae</taxon>
        <taxon>Candidatus Magnetobacterium</taxon>
    </lineage>
</organism>
<dbReference type="EMBL" id="JABXWD010000175">
    <property type="protein sequence ID" value="MBV6341969.1"/>
    <property type="molecule type" value="Genomic_DNA"/>
</dbReference>
<accession>A0ABS6RZ97</accession>
<gene>
    <name evidence="3" type="ORF">HWQ67_10265</name>
</gene>
<dbReference type="Pfam" id="PF05729">
    <property type="entry name" value="NACHT"/>
    <property type="match status" value="1"/>
</dbReference>
<feature type="domain" description="NACHT" evidence="2">
    <location>
        <begin position="133"/>
        <end position="302"/>
    </location>
</feature>
<evidence type="ECO:0000313" key="3">
    <source>
        <dbReference type="EMBL" id="MBV6341969.1"/>
    </source>
</evidence>
<keyword evidence="1" id="KW-0472">Membrane</keyword>
<dbReference type="RefSeq" id="WP_218252599.1">
    <property type="nucleotide sequence ID" value="NZ_JABXWD010000175.1"/>
</dbReference>
<keyword evidence="1" id="KW-1133">Transmembrane helix</keyword>